<dbReference type="RefSeq" id="WP_007321557.1">
    <property type="nucleotide sequence ID" value="NZ_BAEE01000040.1"/>
</dbReference>
<organism evidence="1 2">
    <name type="scientific">Gordonia araii NBRC 100433</name>
    <dbReference type="NCBI Taxonomy" id="1073574"/>
    <lineage>
        <taxon>Bacteria</taxon>
        <taxon>Bacillati</taxon>
        <taxon>Actinomycetota</taxon>
        <taxon>Actinomycetes</taxon>
        <taxon>Mycobacteriales</taxon>
        <taxon>Gordoniaceae</taxon>
        <taxon>Gordonia</taxon>
    </lineage>
</organism>
<dbReference type="EMBL" id="BAEE01000040">
    <property type="protein sequence ID" value="GAB09481.1"/>
    <property type="molecule type" value="Genomic_DNA"/>
</dbReference>
<comment type="caution">
    <text evidence="1">The sequence shown here is derived from an EMBL/GenBank/DDBJ whole genome shotgun (WGS) entry which is preliminary data.</text>
</comment>
<dbReference type="AlphaFoldDB" id="G7H0V6"/>
<evidence type="ECO:0000313" key="2">
    <source>
        <dbReference type="Proteomes" id="UP000035088"/>
    </source>
</evidence>
<protein>
    <recommendedName>
        <fullName evidence="3">DUF3806 domain-containing protein</fullName>
    </recommendedName>
</protein>
<evidence type="ECO:0008006" key="3">
    <source>
        <dbReference type="Google" id="ProtNLM"/>
    </source>
</evidence>
<keyword evidence="2" id="KW-1185">Reference proteome</keyword>
<gene>
    <name evidence="1" type="ORF">GOARA_040_00060</name>
</gene>
<proteinExistence type="predicted"/>
<evidence type="ECO:0000313" key="1">
    <source>
        <dbReference type="EMBL" id="GAB09481.1"/>
    </source>
</evidence>
<name>G7H0V6_9ACTN</name>
<reference evidence="1 2" key="1">
    <citation type="submission" date="2011-11" db="EMBL/GenBank/DDBJ databases">
        <title>Whole genome shotgun sequence of Gordonia araii NBRC 100433.</title>
        <authorList>
            <person name="Yoshida Y."/>
            <person name="Hosoyama A."/>
            <person name="Tsuchikane K."/>
            <person name="Katsumata H."/>
            <person name="Yamazaki S."/>
            <person name="Fujita N."/>
        </authorList>
    </citation>
    <scope>NUCLEOTIDE SEQUENCE [LARGE SCALE GENOMIC DNA]</scope>
    <source>
        <strain evidence="1 2">NBRC 100433</strain>
    </source>
</reference>
<sequence length="148" mass="16312">MDEQNEDTEPPLGTPWTGRPLRLQYPPAPEHGADHAALFVTKVRDIEDVQLDYSDASLNWIDGWLGDWSEPGSDRVAESVFAAGCYFGEVLVRNHGYRWTIDENVHGGLMAVTGPRGNVANPIGKAFKRVDNGETDSLSYLLTVLLAD</sequence>
<accession>G7H0V6</accession>
<dbReference type="Proteomes" id="UP000035088">
    <property type="component" value="Unassembled WGS sequence"/>
</dbReference>
<dbReference type="OrthoDB" id="4640272at2"/>